<dbReference type="EMBL" id="LAZR01010356">
    <property type="protein sequence ID" value="KKM67396.1"/>
    <property type="molecule type" value="Genomic_DNA"/>
</dbReference>
<comment type="caution">
    <text evidence="1">The sequence shown here is derived from an EMBL/GenBank/DDBJ whole genome shotgun (WGS) entry which is preliminary data.</text>
</comment>
<reference evidence="1" key="1">
    <citation type="journal article" date="2015" name="Nature">
        <title>Complex archaea that bridge the gap between prokaryotes and eukaryotes.</title>
        <authorList>
            <person name="Spang A."/>
            <person name="Saw J.H."/>
            <person name="Jorgensen S.L."/>
            <person name="Zaremba-Niedzwiedzka K."/>
            <person name="Martijn J."/>
            <person name="Lind A.E."/>
            <person name="van Eijk R."/>
            <person name="Schleper C."/>
            <person name="Guy L."/>
            <person name="Ettema T.J."/>
        </authorList>
    </citation>
    <scope>NUCLEOTIDE SEQUENCE</scope>
</reference>
<protein>
    <submittedName>
        <fullName evidence="1">Uncharacterized protein</fullName>
    </submittedName>
</protein>
<name>A0A0F9JY75_9ZZZZ</name>
<accession>A0A0F9JY75</accession>
<sequence length="228" mass="26517">MKLLRPIAGTAGVFFPLGKLIHGGTCEFATDICLKKCVVVWDQKYDEEYCVPKEERIEIYQAFRDWDENTLSAQIFKEMQELQTNILHWFASGDCTSLIEDKIVKIISILWNEGNVIHHGFTRNRHFWDRVNFSTNIVLTCEKIEDIPDIHDHIYAVPNYQKKITYLYHHGEGNTKHFVGGGCGGGYYTYDIVTKKLDIPCDINEVMSVNCKRCYKRKEGCFYEPKDE</sequence>
<dbReference type="AlphaFoldDB" id="A0A0F9JY75"/>
<proteinExistence type="predicted"/>
<gene>
    <name evidence="1" type="ORF">LCGC14_1471530</name>
</gene>
<organism evidence="1">
    <name type="scientific">marine sediment metagenome</name>
    <dbReference type="NCBI Taxonomy" id="412755"/>
    <lineage>
        <taxon>unclassified sequences</taxon>
        <taxon>metagenomes</taxon>
        <taxon>ecological metagenomes</taxon>
    </lineage>
</organism>
<evidence type="ECO:0000313" key="1">
    <source>
        <dbReference type="EMBL" id="KKM67396.1"/>
    </source>
</evidence>